<proteinExistence type="predicted"/>
<dbReference type="CDD" id="cd03230">
    <property type="entry name" value="ABC_DR_subfamily_A"/>
    <property type="match status" value="1"/>
</dbReference>
<evidence type="ECO:0000256" key="1">
    <source>
        <dbReference type="ARBA" id="ARBA00022448"/>
    </source>
</evidence>
<dbReference type="SUPFAM" id="SSF52540">
    <property type="entry name" value="P-loop containing nucleoside triphosphate hydrolases"/>
    <property type="match status" value="1"/>
</dbReference>
<evidence type="ECO:0000256" key="2">
    <source>
        <dbReference type="ARBA" id="ARBA00022741"/>
    </source>
</evidence>
<feature type="domain" description="ABC transporter" evidence="4">
    <location>
        <begin position="7"/>
        <end position="230"/>
    </location>
</feature>
<feature type="non-terminal residue" evidence="5">
    <location>
        <position position="262"/>
    </location>
</feature>
<keyword evidence="3 5" id="KW-0067">ATP-binding</keyword>
<evidence type="ECO:0000313" key="5">
    <source>
        <dbReference type="EMBL" id="VAW44083.1"/>
    </source>
</evidence>
<keyword evidence="2" id="KW-0547">Nucleotide-binding</keyword>
<evidence type="ECO:0000259" key="4">
    <source>
        <dbReference type="PROSITE" id="PS50893"/>
    </source>
</evidence>
<dbReference type="Gene3D" id="3.40.50.300">
    <property type="entry name" value="P-loop containing nucleotide triphosphate hydrolases"/>
    <property type="match status" value="1"/>
</dbReference>
<dbReference type="EMBL" id="UOFA01000073">
    <property type="protein sequence ID" value="VAW44083.1"/>
    <property type="molecule type" value="Genomic_DNA"/>
</dbReference>
<dbReference type="InterPro" id="IPR027417">
    <property type="entry name" value="P-loop_NTPase"/>
</dbReference>
<organism evidence="5">
    <name type="scientific">hydrothermal vent metagenome</name>
    <dbReference type="NCBI Taxonomy" id="652676"/>
    <lineage>
        <taxon>unclassified sequences</taxon>
        <taxon>metagenomes</taxon>
        <taxon>ecological metagenomes</taxon>
    </lineage>
</organism>
<gene>
    <name evidence="5" type="ORF">MNBD_GAMMA02-786</name>
</gene>
<dbReference type="PROSITE" id="PS50893">
    <property type="entry name" value="ABC_TRANSPORTER_2"/>
    <property type="match status" value="1"/>
</dbReference>
<dbReference type="InterPro" id="IPR003593">
    <property type="entry name" value="AAA+_ATPase"/>
</dbReference>
<dbReference type="SMART" id="SM00382">
    <property type="entry name" value="AAA"/>
    <property type="match status" value="1"/>
</dbReference>
<dbReference type="InterPro" id="IPR003439">
    <property type="entry name" value="ABC_transporter-like_ATP-bd"/>
</dbReference>
<keyword evidence="1" id="KW-0813">Transport</keyword>
<dbReference type="PROSITE" id="PS00211">
    <property type="entry name" value="ABC_TRANSPORTER_1"/>
    <property type="match status" value="1"/>
</dbReference>
<sequence length="262" mass="28605">MQNAAIIKADGVSKSFGQLKALEQVSLEIQAGEILALLGSNGAGKTTLINLLLGRMSADEGSLSVLNYAAGHIMARKRIGTILQSAEMPGTLKVSEHIALFSSYYDQPLVIDEVLEKAQLTNLKNKKFEQLSGGQKQRVFFALAICGQPDVVFLDEPSVGLDVDARRQLWTCIRDLSAQGTTVLLTTHYLEEADVLADRIVVLAQGKITTEGSPEHIKKQLGGKLIRFRSSWSPEQLSRIAEVDSYQAKGGYHELLSEHTEV</sequence>
<dbReference type="PANTHER" id="PTHR42711">
    <property type="entry name" value="ABC TRANSPORTER ATP-BINDING PROTEIN"/>
    <property type="match status" value="1"/>
</dbReference>
<dbReference type="InterPro" id="IPR017871">
    <property type="entry name" value="ABC_transporter-like_CS"/>
</dbReference>
<protein>
    <submittedName>
        <fullName evidence="5">Efflux ABC transporter, ATP-binding protein</fullName>
    </submittedName>
</protein>
<dbReference type="PANTHER" id="PTHR42711:SF17">
    <property type="entry name" value="ABC TRANSPORTER ATP-BINDING PROTEIN"/>
    <property type="match status" value="1"/>
</dbReference>
<dbReference type="GO" id="GO:0005524">
    <property type="term" value="F:ATP binding"/>
    <property type="evidence" value="ECO:0007669"/>
    <property type="project" value="UniProtKB-KW"/>
</dbReference>
<accession>A0A3B0VVA5</accession>
<dbReference type="InterPro" id="IPR050763">
    <property type="entry name" value="ABC_transporter_ATP-binding"/>
</dbReference>
<dbReference type="AlphaFoldDB" id="A0A3B0VVA5"/>
<dbReference type="Pfam" id="PF00005">
    <property type="entry name" value="ABC_tran"/>
    <property type="match status" value="1"/>
</dbReference>
<dbReference type="GO" id="GO:0016887">
    <property type="term" value="F:ATP hydrolysis activity"/>
    <property type="evidence" value="ECO:0007669"/>
    <property type="project" value="InterPro"/>
</dbReference>
<evidence type="ECO:0000256" key="3">
    <source>
        <dbReference type="ARBA" id="ARBA00022840"/>
    </source>
</evidence>
<name>A0A3B0VVA5_9ZZZZ</name>
<reference evidence="5" key="1">
    <citation type="submission" date="2018-06" db="EMBL/GenBank/DDBJ databases">
        <authorList>
            <person name="Zhirakovskaya E."/>
        </authorList>
    </citation>
    <scope>NUCLEOTIDE SEQUENCE</scope>
</reference>